<dbReference type="PANTHER" id="PTHR16675">
    <property type="entry name" value="MHC CLASS I-RELATED"/>
    <property type="match status" value="1"/>
</dbReference>
<keyword evidence="9" id="KW-0472">Membrane</keyword>
<keyword evidence="6 14" id="KW-0732">Signal</keyword>
<evidence type="ECO:0000256" key="1">
    <source>
        <dbReference type="ARBA" id="ARBA00004115"/>
    </source>
</evidence>
<dbReference type="InterPro" id="IPR037055">
    <property type="entry name" value="MHC_I-like_Ag-recog_sf"/>
</dbReference>
<dbReference type="GO" id="GO:0031902">
    <property type="term" value="C:late endosome membrane"/>
    <property type="evidence" value="ECO:0007669"/>
    <property type="project" value="UniProtKB-SubCell"/>
</dbReference>
<evidence type="ECO:0000256" key="4">
    <source>
        <dbReference type="ARBA" id="ARBA00022451"/>
    </source>
</evidence>
<comment type="subcellular location">
    <subcellularLocation>
        <location evidence="2">Early endosome membrane</location>
        <topology evidence="2">Single-pass type I membrane protein</topology>
    </subcellularLocation>
    <subcellularLocation>
        <location evidence="1">Endoplasmic reticulum membrane</location>
        <topology evidence="1">Single-pass type I membrane protein</topology>
    </subcellularLocation>
    <subcellularLocation>
        <location evidence="3">Golgi apparatus membrane</location>
        <topology evidence="3">Single-pass type I membrane protein</topology>
    </subcellularLocation>
    <subcellularLocation>
        <location evidence="12">Late endosome membrane</location>
        <topology evidence="12">Single-pass type I membrane protein</topology>
    </subcellularLocation>
</comment>
<evidence type="ECO:0000256" key="14">
    <source>
        <dbReference type="SAM" id="SignalP"/>
    </source>
</evidence>
<dbReference type="PRINTS" id="PR01638">
    <property type="entry name" value="MHCCLASSI"/>
</dbReference>
<dbReference type="SUPFAM" id="SSF54452">
    <property type="entry name" value="MHC antigen-recognition domain"/>
    <property type="match status" value="1"/>
</dbReference>
<dbReference type="AlphaFoldDB" id="A0A8C2MF40"/>
<sequence>MMLLLPLLTVLLVQHSHARKYPKKVIKWLRSWTVTFVIFRLTIRPCHLTLVCVSGLHTYQKMMGCKLLEDSSTTGFLQYASDGQDFIISNTDALSWVAQAWEVNLQELQYQKNWLEEECIAWLKRFLEYGKDTLERTGKEKRELCSHIPRKTNFMKNGEEIAQEVDYGGVLPSGDGTYQMWVSVDPDPQSKDVYLVLWSTLAPRESESILLTVKVISGPIILTIVLAGAGVLTWRRSREEVIYHPTKSAGTALPF</sequence>
<keyword evidence="5" id="KW-0812">Transmembrane</keyword>
<evidence type="ECO:0000256" key="5">
    <source>
        <dbReference type="ARBA" id="ARBA00022692"/>
    </source>
</evidence>
<dbReference type="Proteomes" id="UP000694386">
    <property type="component" value="Unplaced"/>
</dbReference>
<dbReference type="GO" id="GO:0002474">
    <property type="term" value="P:antigen processing and presentation of peptide antigen via MHC class I"/>
    <property type="evidence" value="ECO:0007669"/>
    <property type="project" value="UniProtKB-KW"/>
</dbReference>
<evidence type="ECO:0000313" key="17">
    <source>
        <dbReference type="Proteomes" id="UP000694386"/>
    </source>
</evidence>
<reference evidence="16" key="2">
    <citation type="submission" date="2025-09" db="UniProtKB">
        <authorList>
            <consortium name="Ensembl"/>
        </authorList>
    </citation>
    <scope>IDENTIFICATION</scope>
</reference>
<reference evidence="16" key="1">
    <citation type="submission" date="2025-08" db="UniProtKB">
        <authorList>
            <consortium name="Ensembl"/>
        </authorList>
    </citation>
    <scope>IDENTIFICATION</scope>
</reference>
<keyword evidence="10" id="KW-1015">Disulfide bond</keyword>
<dbReference type="GO" id="GO:0006955">
    <property type="term" value="P:immune response"/>
    <property type="evidence" value="ECO:0007669"/>
    <property type="project" value="TreeGrafter"/>
</dbReference>
<keyword evidence="11" id="KW-0325">Glycoprotein</keyword>
<dbReference type="InterPro" id="IPR050208">
    <property type="entry name" value="MHC_class-I_related"/>
</dbReference>
<evidence type="ECO:0000256" key="12">
    <source>
        <dbReference type="ARBA" id="ARBA00037817"/>
    </source>
</evidence>
<evidence type="ECO:0000256" key="2">
    <source>
        <dbReference type="ARBA" id="ARBA00004158"/>
    </source>
</evidence>
<keyword evidence="8" id="KW-1133">Transmembrane helix</keyword>
<dbReference type="InterPro" id="IPR011161">
    <property type="entry name" value="MHC_I-like_Ag-recog"/>
</dbReference>
<evidence type="ECO:0000256" key="3">
    <source>
        <dbReference type="ARBA" id="ARBA00004614"/>
    </source>
</evidence>
<evidence type="ECO:0000256" key="8">
    <source>
        <dbReference type="ARBA" id="ARBA00022989"/>
    </source>
</evidence>
<proteinExistence type="inferred from homology"/>
<evidence type="ECO:0000256" key="6">
    <source>
        <dbReference type="ARBA" id="ARBA00022729"/>
    </source>
</evidence>
<dbReference type="GO" id="GO:0000139">
    <property type="term" value="C:Golgi membrane"/>
    <property type="evidence" value="ECO:0007669"/>
    <property type="project" value="UniProtKB-SubCell"/>
</dbReference>
<keyword evidence="7" id="KW-0391">Immunity</keyword>
<dbReference type="PANTHER" id="PTHR16675:SF242">
    <property type="entry name" value="MAJOR HISTOCOMPATIBILITY COMPLEX CLASS I-RELATED GENE PROTEIN"/>
    <property type="match status" value="1"/>
</dbReference>
<comment type="similarity">
    <text evidence="13">Belongs to the MHC class I family.</text>
</comment>
<evidence type="ECO:0000256" key="13">
    <source>
        <dbReference type="RuleBase" id="RU004439"/>
    </source>
</evidence>
<feature type="domain" description="MHC class I-like antigen recognition-like" evidence="15">
    <location>
        <begin position="54"/>
        <end position="134"/>
    </location>
</feature>
<keyword evidence="4" id="KW-0490">MHC I</keyword>
<protein>
    <recommendedName>
        <fullName evidence="15">MHC class I-like antigen recognition-like domain-containing protein</fullName>
    </recommendedName>
</protein>
<dbReference type="InterPro" id="IPR001039">
    <property type="entry name" value="MHC_I_a_a1/a2"/>
</dbReference>
<evidence type="ECO:0000259" key="15">
    <source>
        <dbReference type="Pfam" id="PF00129"/>
    </source>
</evidence>
<evidence type="ECO:0000256" key="7">
    <source>
        <dbReference type="ARBA" id="ARBA00022859"/>
    </source>
</evidence>
<feature type="signal peptide" evidence="14">
    <location>
        <begin position="1"/>
        <end position="18"/>
    </location>
</feature>
<dbReference type="GO" id="GO:0042612">
    <property type="term" value="C:MHC class I protein complex"/>
    <property type="evidence" value="ECO:0007669"/>
    <property type="project" value="UniProtKB-KW"/>
</dbReference>
<dbReference type="Gene3D" id="2.60.40.10">
    <property type="entry name" value="Immunoglobulins"/>
    <property type="match status" value="1"/>
</dbReference>
<dbReference type="Pfam" id="PF00129">
    <property type="entry name" value="MHC_I"/>
    <property type="match status" value="1"/>
</dbReference>
<dbReference type="Ensembl" id="ENSCGRT00001021138.1">
    <property type="protein sequence ID" value="ENSCGRP00001016894.1"/>
    <property type="gene ID" value="ENSCGRG00001017091.1"/>
</dbReference>
<dbReference type="GO" id="GO:0031901">
    <property type="term" value="C:early endosome membrane"/>
    <property type="evidence" value="ECO:0007669"/>
    <property type="project" value="UniProtKB-SubCell"/>
</dbReference>
<evidence type="ECO:0000313" key="16">
    <source>
        <dbReference type="Ensembl" id="ENSCGRP00001016894.1"/>
    </source>
</evidence>
<organism evidence="16 17">
    <name type="scientific">Cricetulus griseus</name>
    <name type="common">Chinese hamster</name>
    <name type="synonym">Cricetulus barabensis griseus</name>
    <dbReference type="NCBI Taxonomy" id="10029"/>
    <lineage>
        <taxon>Eukaryota</taxon>
        <taxon>Metazoa</taxon>
        <taxon>Chordata</taxon>
        <taxon>Craniata</taxon>
        <taxon>Vertebrata</taxon>
        <taxon>Euteleostomi</taxon>
        <taxon>Mammalia</taxon>
        <taxon>Eutheria</taxon>
        <taxon>Euarchontoglires</taxon>
        <taxon>Glires</taxon>
        <taxon>Rodentia</taxon>
        <taxon>Myomorpha</taxon>
        <taxon>Muroidea</taxon>
        <taxon>Cricetidae</taxon>
        <taxon>Cricetinae</taxon>
        <taxon>Cricetulus</taxon>
    </lineage>
</organism>
<feature type="chain" id="PRO_5034374960" description="MHC class I-like antigen recognition-like domain-containing protein" evidence="14">
    <location>
        <begin position="19"/>
        <end position="255"/>
    </location>
</feature>
<dbReference type="InterPro" id="IPR013783">
    <property type="entry name" value="Ig-like_fold"/>
</dbReference>
<dbReference type="Gene3D" id="3.30.500.10">
    <property type="entry name" value="MHC class I-like antigen recognition-like"/>
    <property type="match status" value="1"/>
</dbReference>
<dbReference type="GO" id="GO:0005615">
    <property type="term" value="C:extracellular space"/>
    <property type="evidence" value="ECO:0007669"/>
    <property type="project" value="TreeGrafter"/>
</dbReference>
<evidence type="ECO:0000256" key="11">
    <source>
        <dbReference type="ARBA" id="ARBA00023180"/>
    </source>
</evidence>
<dbReference type="InterPro" id="IPR011162">
    <property type="entry name" value="MHC_I/II-like_Ag-recog"/>
</dbReference>
<evidence type="ECO:0000256" key="9">
    <source>
        <dbReference type="ARBA" id="ARBA00023136"/>
    </source>
</evidence>
<dbReference type="GO" id="GO:0009897">
    <property type="term" value="C:external side of plasma membrane"/>
    <property type="evidence" value="ECO:0007669"/>
    <property type="project" value="TreeGrafter"/>
</dbReference>
<evidence type="ECO:0000256" key="10">
    <source>
        <dbReference type="ARBA" id="ARBA00023157"/>
    </source>
</evidence>
<name>A0A8C2MF40_CRIGR</name>
<accession>A0A8C2MF40</accession>
<dbReference type="GO" id="GO:0005789">
    <property type="term" value="C:endoplasmic reticulum membrane"/>
    <property type="evidence" value="ECO:0007669"/>
    <property type="project" value="UniProtKB-SubCell"/>
</dbReference>